<name>A0A510IJE7_9VIBR</name>
<dbReference type="Proteomes" id="UP000315115">
    <property type="component" value="Plasmid pAM7"/>
</dbReference>
<accession>A0A510IJE7</accession>
<reference evidence="2" key="1">
    <citation type="submission" date="2019-07" db="EMBL/GenBank/DDBJ databases">
        <title>Complete Genome Sequences of Vibrion rotiferianus strain AM7.</title>
        <authorList>
            <person name="Miyazaki K."/>
            <person name="Wiseschart A."/>
            <person name="Pootanakit K."/>
            <person name="Ishimori K."/>
            <person name="Kitahara K."/>
        </authorList>
    </citation>
    <scope>NUCLEOTIDE SEQUENCE [LARGE SCALE GENOMIC DNA]</scope>
    <source>
        <strain evidence="2">AM7</strain>
        <plasmid evidence="2">pam7 dna</plasmid>
    </source>
</reference>
<organism evidence="1 2">
    <name type="scientific">Vibrio rotiferianus</name>
    <dbReference type="NCBI Taxonomy" id="190895"/>
    <lineage>
        <taxon>Bacteria</taxon>
        <taxon>Pseudomonadati</taxon>
        <taxon>Pseudomonadota</taxon>
        <taxon>Gammaproteobacteria</taxon>
        <taxon>Vibrionales</taxon>
        <taxon>Vibrionaceae</taxon>
        <taxon>Vibrio</taxon>
    </lineage>
</organism>
<dbReference type="AlphaFoldDB" id="A0A510IJE7"/>
<evidence type="ECO:0008006" key="3">
    <source>
        <dbReference type="Google" id="ProtNLM"/>
    </source>
</evidence>
<dbReference type="PROSITE" id="PS51257">
    <property type="entry name" value="PROKAR_LIPOPROTEIN"/>
    <property type="match status" value="1"/>
</dbReference>
<dbReference type="EMBL" id="AP019800">
    <property type="protein sequence ID" value="BBL92330.1"/>
    <property type="molecule type" value="Genomic_DNA"/>
</dbReference>
<geneLocation type="plasmid" evidence="2">
    <name>pam7 dna</name>
</geneLocation>
<sequence>MKRFLIFGAITLLIGCAGSGLIDYGNNAEEFYYSENFDPSVYRKNGTGTYETVTTTINPNVIMPLSMKKLGRNPNHYWPLATSEIHSDIRNLFSVQIMHWYVDFYDFRPPINWERSPNYKPFANYGSRLSIADELKVADSSGPSSRFEANTFDDRTLLLYLKALEMKFEGQNALIDYHANECFAGFPPADKKRSGLNLPASNSTCEALFQSLKKYIPVVTGQFNEPTLDNITFGPVYADFKLVNGLDEFSQIKAFFEDSRVSDSDKKQLAKRYLEQLSPNAAINYKSFSKTGFSPVRLGSDHFTYVVSTNPKYLYDSDPARVLHFNYFDTAVSHDFLQYALLGLEKVSPVRYSNHYNVIYANMLGGTQYHTVAPQYPDTMYARNIYPSPLITCLHNRRDQSVSLPKVSRMTYYCERNDPTAWELIPDPYNKPLPEVVDKSEHITGLTVHLNTRLSQPRPEDNYATTFYKVNSSAPNGVKKALIERQIPNAFVGRVIQVDGTVYGYVHHQGTAYYITLDELTQFLMGYI</sequence>
<protein>
    <recommendedName>
        <fullName evidence="3">Lipoprotein</fullName>
    </recommendedName>
</protein>
<proteinExistence type="predicted"/>
<keyword evidence="1" id="KW-0614">Plasmid</keyword>
<gene>
    <name evidence="1" type="ORF">VroAM7_49830</name>
</gene>
<evidence type="ECO:0000313" key="1">
    <source>
        <dbReference type="EMBL" id="BBL92330.1"/>
    </source>
</evidence>
<evidence type="ECO:0000313" key="2">
    <source>
        <dbReference type="Proteomes" id="UP000315115"/>
    </source>
</evidence>
<dbReference type="RefSeq" id="WP_143694295.1">
    <property type="nucleotide sequence ID" value="NZ_AP019800.1"/>
</dbReference>